<sequence length="214" mass="23151">MSLELALPTAAHFPMATRRPPGHRPAFRLGAAVQPVLRPAISGGTPSCPARNQRAGGSEEIHSQTRLGTKLTARDHATISKSRTAQRTTSWSQRIASPHPGHGTPTRGRRQEHQARLLRIQPPDNGVHRRGPGDHGDSLAVYPKDERGRADLLTEIKDAPAGTAVYACGPERLLADLQQITMIPWVQGPSPEHFAAATPPPAPRHNGHGYRRAI</sequence>
<proteinExistence type="predicted"/>
<keyword evidence="3" id="KW-1185">Reference proteome</keyword>
<organism evidence="2 3">
    <name type="scientific">Crystallibacter crystallopoietes</name>
    <dbReference type="NCBI Taxonomy" id="37928"/>
    <lineage>
        <taxon>Bacteria</taxon>
        <taxon>Bacillati</taxon>
        <taxon>Actinomycetota</taxon>
        <taxon>Actinomycetes</taxon>
        <taxon>Micrococcales</taxon>
        <taxon>Micrococcaceae</taxon>
        <taxon>Crystallibacter</taxon>
    </lineage>
</organism>
<dbReference type="Proteomes" id="UP000181917">
    <property type="component" value="Unassembled WGS sequence"/>
</dbReference>
<feature type="compositionally biased region" description="Basic and acidic residues" evidence="1">
    <location>
        <begin position="131"/>
        <end position="142"/>
    </location>
</feature>
<evidence type="ECO:0000313" key="2">
    <source>
        <dbReference type="EMBL" id="SDR31361.1"/>
    </source>
</evidence>
<evidence type="ECO:0000256" key="1">
    <source>
        <dbReference type="SAM" id="MobiDB-lite"/>
    </source>
</evidence>
<feature type="region of interest" description="Disordered" evidence="1">
    <location>
        <begin position="39"/>
        <end position="142"/>
    </location>
</feature>
<dbReference type="STRING" id="37928.SAMN04489742_4899"/>
<dbReference type="EMBL" id="FNKH01000003">
    <property type="protein sequence ID" value="SDR31361.1"/>
    <property type="molecule type" value="Genomic_DNA"/>
</dbReference>
<gene>
    <name evidence="2" type="ORF">SAMN04489742_4899</name>
</gene>
<feature type="compositionally biased region" description="Polar residues" evidence="1">
    <location>
        <begin position="79"/>
        <end position="95"/>
    </location>
</feature>
<evidence type="ECO:0008006" key="4">
    <source>
        <dbReference type="Google" id="ProtNLM"/>
    </source>
</evidence>
<dbReference type="AlphaFoldDB" id="A0A1H1I0W5"/>
<protein>
    <recommendedName>
        <fullName evidence="4">Oxidoreductase NAD-binding domain-containing protein</fullName>
    </recommendedName>
</protein>
<evidence type="ECO:0000313" key="3">
    <source>
        <dbReference type="Proteomes" id="UP000181917"/>
    </source>
</evidence>
<accession>A0A1H1I0W5</accession>
<reference evidence="2 3" key="1">
    <citation type="submission" date="2016-10" db="EMBL/GenBank/DDBJ databases">
        <authorList>
            <person name="de Groot N.N."/>
        </authorList>
    </citation>
    <scope>NUCLEOTIDE SEQUENCE [LARGE SCALE GENOMIC DNA]</scope>
    <source>
        <strain evidence="2 3">DSM 20117</strain>
    </source>
</reference>
<name>A0A1H1I0W5_9MICC</name>